<dbReference type="Pfam" id="PF00027">
    <property type="entry name" value="cNMP_binding"/>
    <property type="match status" value="1"/>
</dbReference>
<sequence length="745" mass="79724">MKPVTTHRTVLARAMPRMAALVGDITAGTVSTLMMLCYAMSLGTLIFSADLARYAELGVPTALVSCIVTAFVIAVTSSMRMNIGGPDSNATAFLVGVAAGVASSVRANGGTPTVILLTVLVAIALCSLVTGLILFAIGSSRRSRSLQFLPYPVMGGFLAGTGYLLIAGAFRVLTGVALDWHTLPRLAHLHWLAWAPALFVGALATILARTWRHAAALPITLAIGIALFYVLLHVAGISPDDARDMGLLLQHVPTHALHIPELHLPSSLARGEIDWHAIVAHLPETLIVTSVSAITIIMNSTAMGAATGQDIDLNREMRAAGLANIASGLFGGMVGYQSYNRSMLNARAGATSRAAGVFAALACLFLLIASPDLVSLFPVPVLVGMQIYMGLRLMMDWLVGAYRKLTWHEYLLVPLILAVIAFYGVIAGVVAGVVAACVTFALLYGRAGCVRMEFDGRTRTSNVERSIEETRLLIDRGDQICGVCLQGFLFFGSANSMLQRIRERIRSHGPRPVRYVVLDFAWTNGMDASVSLAFVKLRQACAAIGADLVLTALPRNSRALLGRTGALSLGIHEFDTLDAGLEWIEAQQLATSTRTLEPRTPAGDFRTMLAPHFTARALQRLADCLDVCDVGAGEALFRRGDAGDALYIVEEGRVTVSLPLVDGRSVRLRSFGPGTIVGEMAVYTHAPRSADVVADEPARLRRLTLAALRKIELDDPLTAQEWHRFVVKMMASRLAIADEALRAAS</sequence>
<dbReference type="PROSITE" id="PS50042">
    <property type="entry name" value="CNMP_BINDING_3"/>
    <property type="match status" value="1"/>
</dbReference>
<dbReference type="PROSITE" id="PS50801">
    <property type="entry name" value="STAS"/>
    <property type="match status" value="1"/>
</dbReference>
<dbReference type="Proteomes" id="UP000054596">
    <property type="component" value="Unassembled WGS sequence"/>
</dbReference>
<dbReference type="Gene3D" id="3.30.750.24">
    <property type="entry name" value="STAS domain"/>
    <property type="match status" value="1"/>
</dbReference>
<feature type="transmembrane region" description="Helical" evidence="5">
    <location>
        <begin position="190"/>
        <end position="208"/>
    </location>
</feature>
<dbReference type="PANTHER" id="PTHR43310">
    <property type="entry name" value="SULFATE TRANSPORTER YBAR-RELATED"/>
    <property type="match status" value="1"/>
</dbReference>
<feature type="transmembrane region" description="Helical" evidence="5">
    <location>
        <begin position="114"/>
        <end position="137"/>
    </location>
</feature>
<dbReference type="InterPro" id="IPR052706">
    <property type="entry name" value="Membrane-Transporter-like"/>
</dbReference>
<evidence type="ECO:0000256" key="5">
    <source>
        <dbReference type="SAM" id="Phobius"/>
    </source>
</evidence>
<dbReference type="EMBL" id="FCOJ02000011">
    <property type="protein sequence ID" value="SAK55376.1"/>
    <property type="molecule type" value="Genomic_DNA"/>
</dbReference>
<keyword evidence="9" id="KW-1185">Reference proteome</keyword>
<feature type="transmembrane region" description="Helical" evidence="5">
    <location>
        <begin position="351"/>
        <end position="369"/>
    </location>
</feature>
<dbReference type="InterPro" id="IPR018490">
    <property type="entry name" value="cNMP-bd_dom_sf"/>
</dbReference>
<dbReference type="PANTHER" id="PTHR43310:SF4">
    <property type="entry name" value="AFR304WP"/>
    <property type="match status" value="1"/>
</dbReference>
<dbReference type="SMART" id="SM00100">
    <property type="entry name" value="cNMP"/>
    <property type="match status" value="1"/>
</dbReference>
<feature type="transmembrane region" description="Helical" evidence="5">
    <location>
        <begin position="21"/>
        <end position="47"/>
    </location>
</feature>
<feature type="transmembrane region" description="Helical" evidence="5">
    <location>
        <begin position="376"/>
        <end position="395"/>
    </location>
</feature>
<evidence type="ECO:0000256" key="2">
    <source>
        <dbReference type="ARBA" id="ARBA00022692"/>
    </source>
</evidence>
<dbReference type="InterPro" id="IPR036513">
    <property type="entry name" value="STAS_dom_sf"/>
</dbReference>
<evidence type="ECO:0000256" key="1">
    <source>
        <dbReference type="ARBA" id="ARBA00004141"/>
    </source>
</evidence>
<evidence type="ECO:0000256" key="3">
    <source>
        <dbReference type="ARBA" id="ARBA00022989"/>
    </source>
</evidence>
<proteinExistence type="predicted"/>
<dbReference type="PROSITE" id="PS00889">
    <property type="entry name" value="CNMP_BINDING_2"/>
    <property type="match status" value="1"/>
</dbReference>
<evidence type="ECO:0000256" key="4">
    <source>
        <dbReference type="ARBA" id="ARBA00023136"/>
    </source>
</evidence>
<dbReference type="CDD" id="cd00038">
    <property type="entry name" value="CAP_ED"/>
    <property type="match status" value="1"/>
</dbReference>
<accession>A0A158ACR4</accession>
<dbReference type="SUPFAM" id="SSF51206">
    <property type="entry name" value="cAMP-binding domain-like"/>
    <property type="match status" value="1"/>
</dbReference>
<dbReference type="CDD" id="cd07042">
    <property type="entry name" value="STAS_SulP_like_sulfate_transporter"/>
    <property type="match status" value="1"/>
</dbReference>
<evidence type="ECO:0000259" key="6">
    <source>
        <dbReference type="PROSITE" id="PS50042"/>
    </source>
</evidence>
<dbReference type="Pfam" id="PF01740">
    <property type="entry name" value="STAS"/>
    <property type="match status" value="1"/>
</dbReference>
<comment type="caution">
    <text evidence="8">The sequence shown here is derived from an EMBL/GenBank/DDBJ whole genome shotgun (WGS) entry which is preliminary data.</text>
</comment>
<dbReference type="InterPro" id="IPR002645">
    <property type="entry name" value="STAS_dom"/>
</dbReference>
<gene>
    <name evidence="8" type="ORF">AWB82_02098</name>
</gene>
<comment type="subcellular location">
    <subcellularLocation>
        <location evidence="1">Membrane</location>
        <topology evidence="1">Multi-pass membrane protein</topology>
    </subcellularLocation>
</comment>
<dbReference type="Gene3D" id="2.60.120.10">
    <property type="entry name" value="Jelly Rolls"/>
    <property type="match status" value="1"/>
</dbReference>
<dbReference type="InterPro" id="IPR014710">
    <property type="entry name" value="RmlC-like_jellyroll"/>
</dbReference>
<dbReference type="SUPFAM" id="SSF52091">
    <property type="entry name" value="SpoIIaa-like"/>
    <property type="match status" value="1"/>
</dbReference>
<feature type="transmembrane region" description="Helical" evidence="5">
    <location>
        <begin position="319"/>
        <end position="339"/>
    </location>
</feature>
<keyword evidence="2 5" id="KW-0812">Transmembrane</keyword>
<dbReference type="STRING" id="1777143.AWB82_02098"/>
<feature type="domain" description="STAS" evidence="7">
    <location>
        <begin position="485"/>
        <end position="584"/>
    </location>
</feature>
<feature type="transmembrane region" description="Helical" evidence="5">
    <location>
        <begin position="415"/>
        <end position="444"/>
    </location>
</feature>
<feature type="transmembrane region" description="Helical" evidence="5">
    <location>
        <begin position="90"/>
        <end position="108"/>
    </location>
</feature>
<dbReference type="InterPro" id="IPR000595">
    <property type="entry name" value="cNMP-bd_dom"/>
</dbReference>
<feature type="transmembrane region" description="Helical" evidence="5">
    <location>
        <begin position="59"/>
        <end position="78"/>
    </location>
</feature>
<feature type="transmembrane region" description="Helical" evidence="5">
    <location>
        <begin position="286"/>
        <end position="307"/>
    </location>
</feature>
<evidence type="ECO:0000259" key="7">
    <source>
        <dbReference type="PROSITE" id="PS50801"/>
    </source>
</evidence>
<feature type="domain" description="Cyclic nucleotide-binding" evidence="6">
    <location>
        <begin position="609"/>
        <end position="711"/>
    </location>
</feature>
<feature type="transmembrane region" description="Helical" evidence="5">
    <location>
        <begin position="149"/>
        <end position="170"/>
    </location>
</feature>
<keyword evidence="3 5" id="KW-1133">Transmembrane helix</keyword>
<dbReference type="GO" id="GO:0016020">
    <property type="term" value="C:membrane"/>
    <property type="evidence" value="ECO:0007669"/>
    <property type="project" value="UniProtKB-SubCell"/>
</dbReference>
<dbReference type="InterPro" id="IPR018488">
    <property type="entry name" value="cNMP-bd_CS"/>
</dbReference>
<dbReference type="Pfam" id="PF00916">
    <property type="entry name" value="Sulfate_transp"/>
    <property type="match status" value="1"/>
</dbReference>
<dbReference type="AlphaFoldDB" id="A0A158ACR4"/>
<protein>
    <submittedName>
        <fullName evidence="8">Sulfate transporter membrane protein</fullName>
    </submittedName>
</protein>
<evidence type="ECO:0000313" key="9">
    <source>
        <dbReference type="Proteomes" id="UP000054596"/>
    </source>
</evidence>
<evidence type="ECO:0000313" key="8">
    <source>
        <dbReference type="EMBL" id="SAK55376.1"/>
    </source>
</evidence>
<keyword evidence="4 5" id="KW-0472">Membrane</keyword>
<reference evidence="8" key="1">
    <citation type="submission" date="2016-01" db="EMBL/GenBank/DDBJ databases">
        <authorList>
            <person name="Peeters C."/>
        </authorList>
    </citation>
    <scope>NUCLEOTIDE SEQUENCE [LARGE SCALE GENOMIC DNA]</scope>
    <source>
        <strain evidence="8">LMG 29325</strain>
    </source>
</reference>
<dbReference type="InterPro" id="IPR011547">
    <property type="entry name" value="SLC26A/SulP_dom"/>
</dbReference>
<organism evidence="8 9">
    <name type="scientific">Caballeronia glebae</name>
    <dbReference type="NCBI Taxonomy" id="1777143"/>
    <lineage>
        <taxon>Bacteria</taxon>
        <taxon>Pseudomonadati</taxon>
        <taxon>Pseudomonadota</taxon>
        <taxon>Betaproteobacteria</taxon>
        <taxon>Burkholderiales</taxon>
        <taxon>Burkholderiaceae</taxon>
        <taxon>Caballeronia</taxon>
    </lineage>
</organism>
<name>A0A158ACR4_9BURK</name>
<feature type="transmembrane region" description="Helical" evidence="5">
    <location>
        <begin position="215"/>
        <end position="237"/>
    </location>
</feature>